<dbReference type="InterPro" id="IPR000873">
    <property type="entry name" value="AMP-dep_synth/lig_dom"/>
</dbReference>
<evidence type="ECO:0000313" key="4">
    <source>
        <dbReference type="Proteomes" id="UP001235664"/>
    </source>
</evidence>
<dbReference type="Pfam" id="PF13193">
    <property type="entry name" value="AMP-binding_C"/>
    <property type="match status" value="1"/>
</dbReference>
<feature type="domain" description="AMP-binding enzyme C-terminal" evidence="2">
    <location>
        <begin position="437"/>
        <end position="512"/>
    </location>
</feature>
<proteinExistence type="predicted"/>
<feature type="domain" description="AMP-dependent synthetase/ligase" evidence="1">
    <location>
        <begin position="21"/>
        <end position="390"/>
    </location>
</feature>
<dbReference type="Proteomes" id="UP001235664">
    <property type="component" value="Unassembled WGS sequence"/>
</dbReference>
<accession>A0ABT9H9K9</accession>
<dbReference type="InterPro" id="IPR025110">
    <property type="entry name" value="AMP-bd_C"/>
</dbReference>
<evidence type="ECO:0000259" key="1">
    <source>
        <dbReference type="Pfam" id="PF00501"/>
    </source>
</evidence>
<sequence>MIHGALQDYPLTLEKIIGHAAKWHCDKQVVTASGSGCDFGLGYRDLAAGAKGISAELREVGLVRGECVATLAWNSAEHMACWYAIMGIGSVCHTLNPRLSADALASMLRQSQARIMVASFDQLALAEQVVAQGTMLETLFVIDGWDEIPASLAAAVRVQRLGERQDLPGIEWGGFDENLPCGLCFTSGTTGSPKGVTYTHRGNFLHTLRQLQADVSGITERDVVLPAVPMFHANAWGLPFSCPAVGATLVLPGRNTDGASLARLIVEHGVTIAAGVPTVWLDLFDHLDRERIEVPSLRRVMVGGAPMPAALSTRICDRGVEVQQTWGMTEISPLGTATRPEHQADSGNSGSPALGIDLLLFGHDGEPLDSQREQEGRLHVRGPSVVERYFGQEQAATSDGWFDTGDLAVIDECGALQITGRTKDLIKSGGEWVNPVEIEGVVGSLPQVGKVAVIARTHPKWGERPVMVVEIAEGATIADDDLLDPLRRQFARWWVPDAVIRVAQMPLAATGKIDKRELQNLYGVPA</sequence>
<dbReference type="Gene3D" id="3.30.300.30">
    <property type="match status" value="1"/>
</dbReference>
<name>A0ABT9H9K9_9SPHN</name>
<organism evidence="3 4">
    <name type="scientific">Qipengyuania benthica</name>
    <dbReference type="NCBI Taxonomy" id="3067651"/>
    <lineage>
        <taxon>Bacteria</taxon>
        <taxon>Pseudomonadati</taxon>
        <taxon>Pseudomonadota</taxon>
        <taxon>Alphaproteobacteria</taxon>
        <taxon>Sphingomonadales</taxon>
        <taxon>Erythrobacteraceae</taxon>
        <taxon>Qipengyuania</taxon>
    </lineage>
</organism>
<dbReference type="InterPro" id="IPR050237">
    <property type="entry name" value="ATP-dep_AMP-bd_enzyme"/>
</dbReference>
<dbReference type="Gene3D" id="3.40.50.12780">
    <property type="entry name" value="N-terminal domain of ligase-like"/>
    <property type="match status" value="1"/>
</dbReference>
<dbReference type="InterPro" id="IPR020845">
    <property type="entry name" value="AMP-binding_CS"/>
</dbReference>
<keyword evidence="4" id="KW-1185">Reference proteome</keyword>
<protein>
    <submittedName>
        <fullName evidence="3">AMP-binding protein</fullName>
    </submittedName>
</protein>
<dbReference type="PANTHER" id="PTHR43767">
    <property type="entry name" value="LONG-CHAIN-FATTY-ACID--COA LIGASE"/>
    <property type="match status" value="1"/>
</dbReference>
<dbReference type="RefSeq" id="WP_305930147.1">
    <property type="nucleotide sequence ID" value="NZ_JAVAIL010000003.1"/>
</dbReference>
<dbReference type="PANTHER" id="PTHR43767:SF11">
    <property type="entry name" value="MEDIUM-CHAIN-FATTY-ACID--COA LIGASE"/>
    <property type="match status" value="1"/>
</dbReference>
<dbReference type="SUPFAM" id="SSF56801">
    <property type="entry name" value="Acetyl-CoA synthetase-like"/>
    <property type="match status" value="1"/>
</dbReference>
<dbReference type="PROSITE" id="PS00455">
    <property type="entry name" value="AMP_BINDING"/>
    <property type="match status" value="1"/>
</dbReference>
<reference evidence="3 4" key="1">
    <citation type="submission" date="2023-08" db="EMBL/GenBank/DDBJ databases">
        <title>genomic of DY56.</title>
        <authorList>
            <person name="Wang Y."/>
        </authorList>
    </citation>
    <scope>NUCLEOTIDE SEQUENCE [LARGE SCALE GENOMIC DNA]</scope>
    <source>
        <strain evidence="3 4">DY56-A-20</strain>
    </source>
</reference>
<evidence type="ECO:0000313" key="3">
    <source>
        <dbReference type="EMBL" id="MDP4540001.1"/>
    </source>
</evidence>
<dbReference type="InterPro" id="IPR045851">
    <property type="entry name" value="AMP-bd_C_sf"/>
</dbReference>
<evidence type="ECO:0000259" key="2">
    <source>
        <dbReference type="Pfam" id="PF13193"/>
    </source>
</evidence>
<dbReference type="Pfam" id="PF00501">
    <property type="entry name" value="AMP-binding"/>
    <property type="match status" value="1"/>
</dbReference>
<comment type="caution">
    <text evidence="3">The sequence shown here is derived from an EMBL/GenBank/DDBJ whole genome shotgun (WGS) entry which is preliminary data.</text>
</comment>
<dbReference type="InterPro" id="IPR042099">
    <property type="entry name" value="ANL_N_sf"/>
</dbReference>
<gene>
    <name evidence="3" type="ORF">Q9K01_10220</name>
</gene>
<dbReference type="EMBL" id="JAVAIL010000003">
    <property type="protein sequence ID" value="MDP4540001.1"/>
    <property type="molecule type" value="Genomic_DNA"/>
</dbReference>